<reference evidence="1 2" key="1">
    <citation type="submission" date="2019-09" db="EMBL/GenBank/DDBJ databases">
        <title>Bird 10,000 Genomes (B10K) Project - Family phase.</title>
        <authorList>
            <person name="Zhang G."/>
        </authorList>
    </citation>
    <scope>NUCLEOTIDE SEQUENCE [LARGE SCALE GENOMIC DNA]</scope>
    <source>
        <strain evidence="1">OUT-0004</strain>
    </source>
</reference>
<evidence type="ECO:0000313" key="2">
    <source>
        <dbReference type="Proteomes" id="UP000516988"/>
    </source>
</evidence>
<dbReference type="Proteomes" id="UP000516988">
    <property type="component" value="Unassembled WGS sequence"/>
</dbReference>
<accession>A0A7K6WFJ7</accession>
<gene>
    <name evidence="1" type="primary">Rbm44_1</name>
    <name evidence="1" type="ORF">STECAR_R07703</name>
</gene>
<name>A0A7K6WFJ7_STECA</name>
<proteinExistence type="predicted"/>
<comment type="caution">
    <text evidence="1">The sequence shown here is derived from an EMBL/GenBank/DDBJ whole genome shotgun (WGS) entry which is preliminary data.</text>
</comment>
<organism evidence="1 2">
    <name type="scientific">Steatornis caripensis</name>
    <name type="common">Oilbird</name>
    <dbReference type="NCBI Taxonomy" id="48435"/>
    <lineage>
        <taxon>Eukaryota</taxon>
        <taxon>Metazoa</taxon>
        <taxon>Chordata</taxon>
        <taxon>Craniata</taxon>
        <taxon>Vertebrata</taxon>
        <taxon>Euteleostomi</taxon>
        <taxon>Archelosauria</taxon>
        <taxon>Archosauria</taxon>
        <taxon>Dinosauria</taxon>
        <taxon>Saurischia</taxon>
        <taxon>Theropoda</taxon>
        <taxon>Coelurosauria</taxon>
        <taxon>Aves</taxon>
        <taxon>Neognathae</taxon>
        <taxon>Neoaves</taxon>
        <taxon>Strisores</taxon>
        <taxon>Caprimulgiformes</taxon>
        <taxon>Steatornithidae</taxon>
        <taxon>Steatornis</taxon>
    </lineage>
</organism>
<keyword evidence="2" id="KW-1185">Reference proteome</keyword>
<dbReference type="AlphaFoldDB" id="A0A7K6WFJ7"/>
<dbReference type="EMBL" id="VZSC01009431">
    <property type="protein sequence ID" value="NWX45620.1"/>
    <property type="molecule type" value="Genomic_DNA"/>
</dbReference>
<dbReference type="OrthoDB" id="9941526at2759"/>
<feature type="non-terminal residue" evidence="1">
    <location>
        <position position="64"/>
    </location>
</feature>
<sequence>FSSPNTLNLSSFTKLMKKLQEIHPEASRREGKIVVALLEVRKNSKGVLSGSSIKSVAERTSVIL</sequence>
<protein>
    <submittedName>
        <fullName evidence="1">RBM44 protein</fullName>
    </submittedName>
</protein>
<feature type="non-terminal residue" evidence="1">
    <location>
        <position position="1"/>
    </location>
</feature>
<evidence type="ECO:0000313" key="1">
    <source>
        <dbReference type="EMBL" id="NWX45620.1"/>
    </source>
</evidence>